<keyword evidence="3" id="KW-0507">mRNA processing</keyword>
<feature type="region of interest" description="Disordered" evidence="6">
    <location>
        <begin position="760"/>
        <end position="779"/>
    </location>
</feature>
<dbReference type="OrthoDB" id="5583at2759"/>
<feature type="compositionally biased region" description="Basic residues" evidence="6">
    <location>
        <begin position="275"/>
        <end position="286"/>
    </location>
</feature>
<evidence type="ECO:0000256" key="3">
    <source>
        <dbReference type="ARBA" id="ARBA00022664"/>
    </source>
</evidence>
<evidence type="ECO:0008006" key="9">
    <source>
        <dbReference type="Google" id="ProtNLM"/>
    </source>
</evidence>
<dbReference type="GO" id="GO:0045292">
    <property type="term" value="P:mRNA cis splicing, via spliceosome"/>
    <property type="evidence" value="ECO:0007669"/>
    <property type="project" value="TreeGrafter"/>
</dbReference>
<dbReference type="EMBL" id="KN817528">
    <property type="protein sequence ID" value="KJA26279.1"/>
    <property type="molecule type" value="Genomic_DNA"/>
</dbReference>
<sequence length="779" mass="87269">MSMEESISLEETNKIRISLGLKPLTDDKAPAGDGDQQAESNYARVREQEAKDRDAKKIQDKIAKVRNRRELHASLKGATLGDADEDVDDTLKWVKKSKKKEKELAKKRQEDFANRDKETQEDYTERDLVGLKVSHDFDEMDEGEARILTLKDSRILDNEEDELQNVEMAEEERRKERQELKIKKRDYTGYDDDEFTEGNQGLMKRSVLAKYDEDIEGPRTTEFRLGSSSNLSSKARQEEERQQVATSLNKSLLTIDYAKNISTADYIQEGDVGFKKPKTKKKRPSRRAPADAELGEDMDVDGPAAPIIRDLDANFVDDDELQAALARSRQAKLRKTKKVSPEELAKRITDQRAKEEEADNQELIKNEDPDHEDGGLTFDETSEFVQAVGSNPIVKPKKEPTEPTILRAPQSVQTKAASRDVSMAPGDVALDELEAGEVQVKDEDDEDFDMHMLDEIENALKKTEEEEHAALEAGGDGVGTSSEQNFSTGMASTLNILRQQGILAQPSADQLDREKTQRQRDLWLADQRRRVAQRELEKLQSRGANKDQAQREYENRLREAQEAKDNMDTFKNYKPDVNIVYYDEFGRALTPKEAWKALSHKFHGKGSGKMKTEKRLKKIADEKKKEAMASGDTPLSMNKAFQARQEKTGQAHFVLSVGNRGAVPQASDFLDAQPLAKGKTEKNKKKKEGKNGPQQPEAGFMTVPAPQLHLTSNGTTPPVMSTSASPAPKAGFSRISSGFSETLAHSGVSAPTDRARVAFGLGKRKADEEPQGSPPPKRR</sequence>
<feature type="compositionally biased region" description="Basic and acidic residues" evidence="6">
    <location>
        <begin position="44"/>
        <end position="63"/>
    </location>
</feature>
<evidence type="ECO:0000313" key="7">
    <source>
        <dbReference type="EMBL" id="KJA26279.1"/>
    </source>
</evidence>
<protein>
    <recommendedName>
        <fullName evidence="9">SART-1 protein</fullName>
    </recommendedName>
</protein>
<dbReference type="InterPro" id="IPR045347">
    <property type="entry name" value="HIND"/>
</dbReference>
<keyword evidence="8" id="KW-1185">Reference proteome</keyword>
<comment type="subcellular location">
    <subcellularLocation>
        <location evidence="1">Nucleus</location>
    </subcellularLocation>
</comment>
<feature type="compositionally biased region" description="Polar residues" evidence="6">
    <location>
        <begin position="709"/>
        <end position="725"/>
    </location>
</feature>
<feature type="region of interest" description="Disordered" evidence="6">
    <location>
        <begin position="330"/>
        <end position="421"/>
    </location>
</feature>
<gene>
    <name evidence="7" type="ORF">HYPSUDRAFT_159246</name>
</gene>
<feature type="region of interest" description="Disordered" evidence="6">
    <location>
        <begin position="98"/>
        <end position="124"/>
    </location>
</feature>
<dbReference type="Pfam" id="PF19252">
    <property type="entry name" value="HIND"/>
    <property type="match status" value="1"/>
</dbReference>
<feature type="region of interest" description="Disordered" evidence="6">
    <location>
        <begin position="158"/>
        <end position="183"/>
    </location>
</feature>
<keyword evidence="5" id="KW-0539">Nucleus</keyword>
<evidence type="ECO:0000256" key="6">
    <source>
        <dbReference type="SAM" id="MobiDB-lite"/>
    </source>
</evidence>
<feature type="region of interest" description="Disordered" evidence="6">
    <location>
        <begin position="21"/>
        <end position="63"/>
    </location>
</feature>
<dbReference type="Pfam" id="PF03343">
    <property type="entry name" value="SART-1"/>
    <property type="match status" value="1"/>
</dbReference>
<feature type="compositionally biased region" description="Basic and acidic residues" evidence="6">
    <location>
        <begin position="339"/>
        <end position="355"/>
    </location>
</feature>
<proteinExistence type="inferred from homology"/>
<keyword evidence="4" id="KW-0508">mRNA splicing</keyword>
<feature type="region of interest" description="Disordered" evidence="6">
    <location>
        <begin position="216"/>
        <end position="244"/>
    </location>
</feature>
<feature type="region of interest" description="Disordered" evidence="6">
    <location>
        <begin position="268"/>
        <end position="303"/>
    </location>
</feature>
<name>A0A0D2P5U0_HYPSF</name>
<accession>A0A0D2P5U0</accession>
<organism evidence="7 8">
    <name type="scientific">Hypholoma sublateritium (strain FD-334 SS-4)</name>
    <dbReference type="NCBI Taxonomy" id="945553"/>
    <lineage>
        <taxon>Eukaryota</taxon>
        <taxon>Fungi</taxon>
        <taxon>Dikarya</taxon>
        <taxon>Basidiomycota</taxon>
        <taxon>Agaricomycotina</taxon>
        <taxon>Agaricomycetes</taxon>
        <taxon>Agaricomycetidae</taxon>
        <taxon>Agaricales</taxon>
        <taxon>Agaricineae</taxon>
        <taxon>Strophariaceae</taxon>
        <taxon>Hypholoma</taxon>
    </lineage>
</organism>
<evidence type="ECO:0000313" key="8">
    <source>
        <dbReference type="Proteomes" id="UP000054270"/>
    </source>
</evidence>
<reference evidence="8" key="1">
    <citation type="submission" date="2014-04" db="EMBL/GenBank/DDBJ databases">
        <title>Evolutionary Origins and Diversification of the Mycorrhizal Mutualists.</title>
        <authorList>
            <consortium name="DOE Joint Genome Institute"/>
            <consortium name="Mycorrhizal Genomics Consortium"/>
            <person name="Kohler A."/>
            <person name="Kuo A."/>
            <person name="Nagy L.G."/>
            <person name="Floudas D."/>
            <person name="Copeland A."/>
            <person name="Barry K.W."/>
            <person name="Cichocki N."/>
            <person name="Veneault-Fourrey C."/>
            <person name="LaButti K."/>
            <person name="Lindquist E.A."/>
            <person name="Lipzen A."/>
            <person name="Lundell T."/>
            <person name="Morin E."/>
            <person name="Murat C."/>
            <person name="Riley R."/>
            <person name="Ohm R."/>
            <person name="Sun H."/>
            <person name="Tunlid A."/>
            <person name="Henrissat B."/>
            <person name="Grigoriev I.V."/>
            <person name="Hibbett D.S."/>
            <person name="Martin F."/>
        </authorList>
    </citation>
    <scope>NUCLEOTIDE SEQUENCE [LARGE SCALE GENOMIC DNA]</scope>
    <source>
        <strain evidence="8">FD-334 SS-4</strain>
    </source>
</reference>
<feature type="compositionally biased region" description="Acidic residues" evidence="6">
    <location>
        <begin position="158"/>
        <end position="170"/>
    </location>
</feature>
<dbReference type="InterPro" id="IPR005011">
    <property type="entry name" value="SNU66/SART1"/>
</dbReference>
<dbReference type="PANTHER" id="PTHR14152">
    <property type="entry name" value="SQUAMOUS CELL CARCINOMA ANTIGEN RECOGNISED BY CYTOTOXIC T LYMPHOCYTES"/>
    <property type="match status" value="1"/>
</dbReference>
<feature type="region of interest" description="Disordered" evidence="6">
    <location>
        <begin position="463"/>
        <end position="486"/>
    </location>
</feature>
<evidence type="ECO:0000256" key="5">
    <source>
        <dbReference type="ARBA" id="ARBA00023242"/>
    </source>
</evidence>
<dbReference type="GO" id="GO:0046540">
    <property type="term" value="C:U4/U6 x U5 tri-snRNP complex"/>
    <property type="evidence" value="ECO:0007669"/>
    <property type="project" value="InterPro"/>
</dbReference>
<evidence type="ECO:0000256" key="1">
    <source>
        <dbReference type="ARBA" id="ARBA00004123"/>
    </source>
</evidence>
<evidence type="ECO:0000256" key="4">
    <source>
        <dbReference type="ARBA" id="ARBA00023187"/>
    </source>
</evidence>
<comment type="similarity">
    <text evidence="2">Belongs to the SNU66/SART1 family.</text>
</comment>
<evidence type="ECO:0000256" key="2">
    <source>
        <dbReference type="ARBA" id="ARBA00006076"/>
    </source>
</evidence>
<dbReference type="AlphaFoldDB" id="A0A0D2P5U0"/>
<dbReference type="OMA" id="KRRDYTG"/>
<feature type="compositionally biased region" description="Basic and acidic residues" evidence="6">
    <location>
        <begin position="171"/>
        <end position="183"/>
    </location>
</feature>
<dbReference type="Proteomes" id="UP000054270">
    <property type="component" value="Unassembled WGS sequence"/>
</dbReference>
<feature type="region of interest" description="Disordered" evidence="6">
    <location>
        <begin position="665"/>
        <end position="734"/>
    </location>
</feature>
<feature type="compositionally biased region" description="Basic and acidic residues" evidence="6">
    <location>
        <begin position="362"/>
        <end position="374"/>
    </location>
</feature>
<dbReference type="PANTHER" id="PTHR14152:SF5">
    <property type="entry name" value="U4_U6.U5 TRI-SNRNP-ASSOCIATED PROTEIN 1"/>
    <property type="match status" value="1"/>
</dbReference>
<dbReference type="GO" id="GO:0000481">
    <property type="term" value="P:maturation of 5S rRNA"/>
    <property type="evidence" value="ECO:0007669"/>
    <property type="project" value="TreeGrafter"/>
</dbReference>
<feature type="compositionally biased region" description="Basic and acidic residues" evidence="6">
    <location>
        <begin position="100"/>
        <end position="124"/>
    </location>
</feature>
<dbReference type="STRING" id="945553.A0A0D2P5U0"/>